<name>E6X8G2_CELAD</name>
<dbReference type="Proteomes" id="UP000008634">
    <property type="component" value="Chromosome"/>
</dbReference>
<dbReference type="EMBL" id="CP002453">
    <property type="protein sequence ID" value="ADV50818.1"/>
    <property type="molecule type" value="Genomic_DNA"/>
</dbReference>
<dbReference type="STRING" id="688270.Celal_3556"/>
<dbReference type="HOGENOM" id="CLU_1259559_0_0_10"/>
<sequence length="219" mass="25306">MKIKITVISFLLLLFLSFKTIEKTTATSNSIKIEWTQHLEGDFSFNKEWNYLEGIYRNRHGQLSCDGYCPAEIDGMKDKTGKIYKDSLQAFYKIIDTTHIYHSLQSETRMYEYSGTDYITFKRLQNGAIKGKSLDNVSTHSTLKLELQNDLCAATVLFNSIRDLGIHNFHLRSGTIKIDKPLYDNGIIKAEFDFKFKNTLEPSEALFWKGKIYSKINPD</sequence>
<dbReference type="eggNOG" id="ENOG5033QGD">
    <property type="taxonomic scope" value="Bacteria"/>
</dbReference>
<dbReference type="AlphaFoldDB" id="E6X8G2"/>
<dbReference type="RefSeq" id="WP_013552269.1">
    <property type="nucleotide sequence ID" value="NC_014934.1"/>
</dbReference>
<proteinExistence type="predicted"/>
<protein>
    <submittedName>
        <fullName evidence="1">Uncharacterized protein</fullName>
    </submittedName>
</protein>
<dbReference type="KEGG" id="cao:Celal_3556"/>
<keyword evidence="2" id="KW-1185">Reference proteome</keyword>
<dbReference type="OrthoDB" id="1374498at2"/>
<organism evidence="1 2">
    <name type="scientific">Cellulophaga algicola (strain DSM 14237 / IC166 / ACAM 630)</name>
    <dbReference type="NCBI Taxonomy" id="688270"/>
    <lineage>
        <taxon>Bacteria</taxon>
        <taxon>Pseudomonadati</taxon>
        <taxon>Bacteroidota</taxon>
        <taxon>Flavobacteriia</taxon>
        <taxon>Flavobacteriales</taxon>
        <taxon>Flavobacteriaceae</taxon>
        <taxon>Cellulophaga</taxon>
    </lineage>
</organism>
<reference evidence="1 2" key="1">
    <citation type="journal article" date="2010" name="Stand. Genomic Sci.">
        <title>Complete genome sequence of Cellulophaga algicola type strain (IC166).</title>
        <authorList>
            <person name="Abt B."/>
            <person name="Lu M."/>
            <person name="Misra M."/>
            <person name="Han C."/>
            <person name="Nolan M."/>
            <person name="Lucas S."/>
            <person name="Hammon N."/>
            <person name="Deshpande S."/>
            <person name="Cheng J.F."/>
            <person name="Tapia R."/>
            <person name="Goodwin L."/>
            <person name="Pitluck S."/>
            <person name="Liolios K."/>
            <person name="Pagani I."/>
            <person name="Ivanova N."/>
            <person name="Mavromatis K."/>
            <person name="Ovchinikova G."/>
            <person name="Pati A."/>
            <person name="Chen A."/>
            <person name="Palaniappan K."/>
            <person name="Land M."/>
            <person name="Hauser L."/>
            <person name="Chang Y.J."/>
            <person name="Jeffries C.D."/>
            <person name="Detter J.C."/>
            <person name="Brambilla E."/>
            <person name="Rohde M."/>
            <person name="Tindall B.J."/>
            <person name="Goker M."/>
            <person name="Woyke T."/>
            <person name="Bristow J."/>
            <person name="Eisen J.A."/>
            <person name="Markowitz V."/>
            <person name="Hugenholtz P."/>
            <person name="Kyrpides N.C."/>
            <person name="Klenk H.P."/>
            <person name="Lapidus A."/>
        </authorList>
    </citation>
    <scope>NUCLEOTIDE SEQUENCE [LARGE SCALE GENOMIC DNA]</scope>
    <source>
        <strain evidence="2">DSM 14237 / IC166 / ACAM 630</strain>
    </source>
</reference>
<gene>
    <name evidence="1" type="ordered locus">Celal_3556</name>
</gene>
<evidence type="ECO:0000313" key="2">
    <source>
        <dbReference type="Proteomes" id="UP000008634"/>
    </source>
</evidence>
<evidence type="ECO:0000313" key="1">
    <source>
        <dbReference type="EMBL" id="ADV50818.1"/>
    </source>
</evidence>
<accession>E6X8G2</accession>